<evidence type="ECO:0000256" key="4">
    <source>
        <dbReference type="PROSITE-ProRule" id="PRU00228"/>
    </source>
</evidence>
<accession>F0W669</accession>
<feature type="region of interest" description="Disordered" evidence="5">
    <location>
        <begin position="189"/>
        <end position="224"/>
    </location>
</feature>
<evidence type="ECO:0000259" key="6">
    <source>
        <dbReference type="PROSITE" id="PS50135"/>
    </source>
</evidence>
<reference evidence="7" key="1">
    <citation type="journal article" date="2011" name="PLoS Biol.">
        <title>Gene gain and loss during evolution of obligate parasitism in the white rust pathogen of Arabidopsis thaliana.</title>
        <authorList>
            <person name="Kemen E."/>
            <person name="Gardiner A."/>
            <person name="Schultz-Larsen T."/>
            <person name="Kemen A.C."/>
            <person name="Balmuth A.L."/>
            <person name="Robert-Seilaniantz A."/>
            <person name="Bailey K."/>
            <person name="Holub E."/>
            <person name="Studholme D.J."/>
            <person name="Maclean D."/>
            <person name="Jones J.D."/>
        </authorList>
    </citation>
    <scope>NUCLEOTIDE SEQUENCE</scope>
</reference>
<dbReference type="InterPro" id="IPR043145">
    <property type="entry name" value="Znf_ZZ_sf"/>
</dbReference>
<evidence type="ECO:0000256" key="1">
    <source>
        <dbReference type="ARBA" id="ARBA00022723"/>
    </source>
</evidence>
<feature type="compositionally biased region" description="Basic and acidic residues" evidence="5">
    <location>
        <begin position="1"/>
        <end position="12"/>
    </location>
</feature>
<keyword evidence="3" id="KW-0862">Zinc</keyword>
<gene>
    <name evidence="7" type="primary">AlNc14C23G2368</name>
    <name evidence="7" type="ORF">ALNC14_027540</name>
</gene>
<feature type="region of interest" description="Disordered" evidence="5">
    <location>
        <begin position="568"/>
        <end position="663"/>
    </location>
</feature>
<reference evidence="7" key="2">
    <citation type="submission" date="2011-02" db="EMBL/GenBank/DDBJ databases">
        <authorList>
            <person name="MacLean D."/>
        </authorList>
    </citation>
    <scope>NUCLEOTIDE SEQUENCE</scope>
</reference>
<organism evidence="7">
    <name type="scientific">Albugo laibachii Nc14</name>
    <dbReference type="NCBI Taxonomy" id="890382"/>
    <lineage>
        <taxon>Eukaryota</taxon>
        <taxon>Sar</taxon>
        <taxon>Stramenopiles</taxon>
        <taxon>Oomycota</taxon>
        <taxon>Peronosporomycetes</taxon>
        <taxon>Albuginales</taxon>
        <taxon>Albuginaceae</taxon>
        <taxon>Albugo</taxon>
    </lineage>
</organism>
<sequence length="663" mass="76389">MTHSDQNDHTHSSEILSSIGTQGDVSENAKLRQKSTFLMQENELLSLEIAKLDTLTKQNIALRKKLKHKEDECDSLTALIGTIKSANSSKRTNEPRHPERTVDQIHALRAENDVWERKCIQLEIENDEKENLIQDLQEKVELGRETLREHRKMEKDIMMKDHTLNEYKRKLAITEAKNQNLLHTIESMKQQREIDEEEEVASPDEEWKDFEKEESDDPEDDQAPTKYIKQGHLGYNHLFLGPSLTGSDKFVPHTTRMLCPKGGVSYISRPMDSEKENLENWEAERESNSDSSRTDGPSASRKFAVGVPRTLRKHLVRTSSFRPKLSVPSVIRNKRSAQRHKASSNSTKYAHKDSTCRFCKITPVVGDRYACSTCEDVEMCANCYGLGCHGMEDSDELFKRVETLVFLRCSTLATDQDAFLAVLRFDICNNNLRKYNFCLNWVADLLVGKSTRELQARALEIPNISHQVRKEFVSSLMELVQSRRNDLVIKTEWEAVLDQHTLETGKKNVRFEDQAPDHGIETLRIWTIDKFRTTSPFVEKSILKYQRDDQIAIASLSFEMEGVLEKEISEESFSDQEMDEDSEEGDAESKEMEEDSEEGDAESQERDEEAQEWDGEDREWDEEDEGDCTPEEMEDTKETPATPKKGRGAFRGFAWRRKSKKGR</sequence>
<feature type="region of interest" description="Disordered" evidence="5">
    <location>
        <begin position="268"/>
        <end position="304"/>
    </location>
</feature>
<dbReference type="Gene3D" id="3.30.60.90">
    <property type="match status" value="1"/>
</dbReference>
<evidence type="ECO:0000256" key="2">
    <source>
        <dbReference type="ARBA" id="ARBA00022771"/>
    </source>
</evidence>
<feature type="compositionally biased region" description="Polar residues" evidence="5">
    <location>
        <begin position="13"/>
        <end position="24"/>
    </location>
</feature>
<dbReference type="PROSITE" id="PS01357">
    <property type="entry name" value="ZF_ZZ_1"/>
    <property type="match status" value="1"/>
</dbReference>
<dbReference type="HOGENOM" id="CLU_414152_0_0_1"/>
<proteinExistence type="predicted"/>
<feature type="compositionally biased region" description="Acidic residues" evidence="5">
    <location>
        <begin position="570"/>
        <end position="635"/>
    </location>
</feature>
<evidence type="ECO:0000256" key="3">
    <source>
        <dbReference type="ARBA" id="ARBA00022833"/>
    </source>
</evidence>
<dbReference type="SUPFAM" id="SSF57850">
    <property type="entry name" value="RING/U-box"/>
    <property type="match status" value="1"/>
</dbReference>
<dbReference type="InterPro" id="IPR000433">
    <property type="entry name" value="Znf_ZZ"/>
</dbReference>
<feature type="compositionally biased region" description="Basic residues" evidence="5">
    <location>
        <begin position="644"/>
        <end position="663"/>
    </location>
</feature>
<feature type="compositionally biased region" description="Basic and acidic residues" evidence="5">
    <location>
        <begin position="271"/>
        <end position="288"/>
    </location>
</feature>
<feature type="domain" description="ZZ-type" evidence="6">
    <location>
        <begin position="351"/>
        <end position="406"/>
    </location>
</feature>
<feature type="compositionally biased region" description="Acidic residues" evidence="5">
    <location>
        <begin position="194"/>
        <end position="222"/>
    </location>
</feature>
<dbReference type="PROSITE" id="PS50135">
    <property type="entry name" value="ZF_ZZ_2"/>
    <property type="match status" value="1"/>
</dbReference>
<dbReference type="EMBL" id="FR824068">
    <property type="protein sequence ID" value="CCA16611.1"/>
    <property type="molecule type" value="Genomic_DNA"/>
</dbReference>
<name>F0W669_9STRA</name>
<keyword evidence="1" id="KW-0479">Metal-binding</keyword>
<protein>
    <submittedName>
        <fullName evidence="7">Uncharacterized protein AlNc14C23G2368</fullName>
    </submittedName>
</protein>
<dbReference type="AlphaFoldDB" id="F0W669"/>
<feature type="region of interest" description="Disordered" evidence="5">
    <location>
        <begin position="1"/>
        <end position="24"/>
    </location>
</feature>
<evidence type="ECO:0000313" key="7">
    <source>
        <dbReference type="EMBL" id="CCA16611.1"/>
    </source>
</evidence>
<evidence type="ECO:0000256" key="5">
    <source>
        <dbReference type="SAM" id="MobiDB-lite"/>
    </source>
</evidence>
<keyword evidence="2 4" id="KW-0863">Zinc-finger</keyword>
<dbReference type="GO" id="GO:0008270">
    <property type="term" value="F:zinc ion binding"/>
    <property type="evidence" value="ECO:0007669"/>
    <property type="project" value="UniProtKB-KW"/>
</dbReference>